<dbReference type="InterPro" id="IPR001647">
    <property type="entry name" value="HTH_TetR"/>
</dbReference>
<dbReference type="PRINTS" id="PR00455">
    <property type="entry name" value="HTHTETR"/>
</dbReference>
<dbReference type="Gene3D" id="1.10.357.10">
    <property type="entry name" value="Tetracycline Repressor, domain 2"/>
    <property type="match status" value="1"/>
</dbReference>
<feature type="DNA-binding region" description="H-T-H motif" evidence="4">
    <location>
        <begin position="32"/>
        <end position="51"/>
    </location>
</feature>
<reference evidence="6 7" key="1">
    <citation type="submission" date="2020-05" db="EMBL/GenBank/DDBJ databases">
        <title>Genomic Encyclopedia of Type Strains, Phase III (KMG-III): the genomes of soil and plant-associated and newly described type strains.</title>
        <authorList>
            <person name="Whitman W."/>
        </authorList>
    </citation>
    <scope>NUCLEOTIDE SEQUENCE [LARGE SCALE GENOMIC DNA]</scope>
    <source>
        <strain evidence="6 7">KCTC 19046</strain>
    </source>
</reference>
<dbReference type="PANTHER" id="PTHR30055:SF220">
    <property type="entry name" value="TETR-FAMILY REGULATORY PROTEIN"/>
    <property type="match status" value="1"/>
</dbReference>
<protein>
    <submittedName>
        <fullName evidence="6">AcrR family transcriptional regulator</fullName>
    </submittedName>
</protein>
<dbReference type="InterPro" id="IPR006311">
    <property type="entry name" value="TAT_signal"/>
</dbReference>
<name>A0ABX2A0T2_9MICO</name>
<comment type="caution">
    <text evidence="6">The sequence shown here is derived from an EMBL/GenBank/DDBJ whole genome shotgun (WGS) entry which is preliminary data.</text>
</comment>
<dbReference type="InterPro" id="IPR009057">
    <property type="entry name" value="Homeodomain-like_sf"/>
</dbReference>
<evidence type="ECO:0000313" key="6">
    <source>
        <dbReference type="EMBL" id="NOV95495.1"/>
    </source>
</evidence>
<dbReference type="InterPro" id="IPR025996">
    <property type="entry name" value="MT1864/Rv1816-like_C"/>
</dbReference>
<keyword evidence="1" id="KW-0805">Transcription regulation</keyword>
<dbReference type="SUPFAM" id="SSF48498">
    <property type="entry name" value="Tetracyclin repressor-like, C-terminal domain"/>
    <property type="match status" value="1"/>
</dbReference>
<dbReference type="RefSeq" id="WP_171781786.1">
    <property type="nucleotide sequence ID" value="NZ_BAAAML010000002.1"/>
</dbReference>
<sequence length="185" mass="19553">MPRPRVHDEAVRRRLLEAASAAVAERGAAGLSLRSVATAAGTTTAAVYALFGGRDELVQAVVDEGFRRFAAHLAAVRRTDDPAADLLTLGQAYRANARENPHYYRVMFGARPEGARPAEPTFQVLVAGVARATGSAPEEAEVRAGRLWAYVHGLVMLELGGFLPGAAGDDAFTAALRASRSIIEG</sequence>
<dbReference type="PROSITE" id="PS50977">
    <property type="entry name" value="HTH_TETR_2"/>
    <property type="match status" value="1"/>
</dbReference>
<evidence type="ECO:0000256" key="1">
    <source>
        <dbReference type="ARBA" id="ARBA00023015"/>
    </source>
</evidence>
<evidence type="ECO:0000256" key="3">
    <source>
        <dbReference type="ARBA" id="ARBA00023163"/>
    </source>
</evidence>
<dbReference type="SUPFAM" id="SSF46689">
    <property type="entry name" value="Homeodomain-like"/>
    <property type="match status" value="1"/>
</dbReference>
<evidence type="ECO:0000259" key="5">
    <source>
        <dbReference type="PROSITE" id="PS50977"/>
    </source>
</evidence>
<keyword evidence="2 4" id="KW-0238">DNA-binding</keyword>
<dbReference type="PANTHER" id="PTHR30055">
    <property type="entry name" value="HTH-TYPE TRANSCRIPTIONAL REGULATOR RUTR"/>
    <property type="match status" value="1"/>
</dbReference>
<dbReference type="InterPro" id="IPR050109">
    <property type="entry name" value="HTH-type_TetR-like_transc_reg"/>
</dbReference>
<keyword evidence="7" id="KW-1185">Reference proteome</keyword>
<dbReference type="EMBL" id="JABEZU010000001">
    <property type="protein sequence ID" value="NOV95495.1"/>
    <property type="molecule type" value="Genomic_DNA"/>
</dbReference>
<proteinExistence type="predicted"/>
<dbReference type="InterPro" id="IPR036271">
    <property type="entry name" value="Tet_transcr_reg_TetR-rel_C_sf"/>
</dbReference>
<evidence type="ECO:0000256" key="2">
    <source>
        <dbReference type="ARBA" id="ARBA00023125"/>
    </source>
</evidence>
<accession>A0ABX2A0T2</accession>
<evidence type="ECO:0000256" key="4">
    <source>
        <dbReference type="PROSITE-ProRule" id="PRU00335"/>
    </source>
</evidence>
<dbReference type="PROSITE" id="PS51318">
    <property type="entry name" value="TAT"/>
    <property type="match status" value="1"/>
</dbReference>
<dbReference type="Pfam" id="PF13305">
    <property type="entry name" value="TetR_C_33"/>
    <property type="match status" value="1"/>
</dbReference>
<organism evidence="6 7">
    <name type="scientific">Isoptericola halotolerans</name>
    <dbReference type="NCBI Taxonomy" id="300560"/>
    <lineage>
        <taxon>Bacteria</taxon>
        <taxon>Bacillati</taxon>
        <taxon>Actinomycetota</taxon>
        <taxon>Actinomycetes</taxon>
        <taxon>Micrococcales</taxon>
        <taxon>Promicromonosporaceae</taxon>
        <taxon>Isoptericola</taxon>
    </lineage>
</organism>
<gene>
    <name evidence="6" type="ORF">HDG69_000048</name>
</gene>
<keyword evidence="3" id="KW-0804">Transcription</keyword>
<dbReference type="Pfam" id="PF00440">
    <property type="entry name" value="TetR_N"/>
    <property type="match status" value="1"/>
</dbReference>
<evidence type="ECO:0000313" key="7">
    <source>
        <dbReference type="Proteomes" id="UP000757540"/>
    </source>
</evidence>
<feature type="domain" description="HTH tetR-type" evidence="5">
    <location>
        <begin position="9"/>
        <end position="69"/>
    </location>
</feature>
<dbReference type="Proteomes" id="UP000757540">
    <property type="component" value="Unassembled WGS sequence"/>
</dbReference>